<dbReference type="PANTHER" id="PTHR43094">
    <property type="entry name" value="AMINOTRANSFERASE"/>
    <property type="match status" value="1"/>
</dbReference>
<organism evidence="5 6">
    <name type="scientific">Handelsmanbacteria sp. (strain RIFCSPLOWO2_12_FULL_64_10)</name>
    <dbReference type="NCBI Taxonomy" id="1817868"/>
    <lineage>
        <taxon>Bacteria</taxon>
        <taxon>Candidatus Handelsmaniibacteriota</taxon>
    </lineage>
</organism>
<evidence type="ECO:0000313" key="5">
    <source>
        <dbReference type="EMBL" id="OGG45792.1"/>
    </source>
</evidence>
<reference evidence="5 6" key="1">
    <citation type="journal article" date="2016" name="Nat. Commun.">
        <title>Thousands of microbial genomes shed light on interconnected biogeochemical processes in an aquifer system.</title>
        <authorList>
            <person name="Anantharaman K."/>
            <person name="Brown C.T."/>
            <person name="Hug L.A."/>
            <person name="Sharon I."/>
            <person name="Castelle C.J."/>
            <person name="Probst A.J."/>
            <person name="Thomas B.C."/>
            <person name="Singh A."/>
            <person name="Wilkins M.J."/>
            <person name="Karaoz U."/>
            <person name="Brodie E.L."/>
            <person name="Williams K.H."/>
            <person name="Hubbard S.S."/>
            <person name="Banfield J.F."/>
        </authorList>
    </citation>
    <scope>NUCLEOTIDE SEQUENCE [LARGE SCALE GENOMIC DNA]</scope>
    <source>
        <strain evidence="6">RIFCSPLOWO2_12_FULL_64_10</strain>
    </source>
</reference>
<dbReference type="GO" id="GO:0005829">
    <property type="term" value="C:cytosol"/>
    <property type="evidence" value="ECO:0007669"/>
    <property type="project" value="TreeGrafter"/>
</dbReference>
<comment type="caution">
    <text evidence="5">The sequence shown here is derived from an EMBL/GenBank/DDBJ whole genome shotgun (WGS) entry which is preliminary data.</text>
</comment>
<evidence type="ECO:0008006" key="7">
    <source>
        <dbReference type="Google" id="ProtNLM"/>
    </source>
</evidence>
<comment type="similarity">
    <text evidence="2 4">Belongs to the class-III pyridoxal-phosphate-dependent aminotransferase family.</text>
</comment>
<keyword evidence="3 4" id="KW-0663">Pyridoxal phosphate</keyword>
<dbReference type="InterPro" id="IPR005814">
    <property type="entry name" value="Aminotrans_3"/>
</dbReference>
<dbReference type="InterPro" id="IPR015422">
    <property type="entry name" value="PyrdxlP-dep_Trfase_small"/>
</dbReference>
<evidence type="ECO:0000313" key="6">
    <source>
        <dbReference type="Proteomes" id="UP000178606"/>
    </source>
</evidence>
<dbReference type="NCBIfam" id="NF004718">
    <property type="entry name" value="PRK06062.1"/>
    <property type="match status" value="1"/>
</dbReference>
<dbReference type="Proteomes" id="UP000178606">
    <property type="component" value="Unassembled WGS sequence"/>
</dbReference>
<dbReference type="GO" id="GO:0030170">
    <property type="term" value="F:pyridoxal phosphate binding"/>
    <property type="evidence" value="ECO:0007669"/>
    <property type="project" value="InterPro"/>
</dbReference>
<dbReference type="Gene3D" id="3.40.640.10">
    <property type="entry name" value="Type I PLP-dependent aspartate aminotransferase-like (Major domain)"/>
    <property type="match status" value="1"/>
</dbReference>
<dbReference type="InterPro" id="IPR015424">
    <property type="entry name" value="PyrdxlP-dep_Trfase"/>
</dbReference>
<accession>A0A1F6C9U8</accession>
<dbReference type="PANTHER" id="PTHR43094:SF1">
    <property type="entry name" value="AMINOTRANSFERASE CLASS-III"/>
    <property type="match status" value="1"/>
</dbReference>
<dbReference type="GO" id="GO:0008483">
    <property type="term" value="F:transaminase activity"/>
    <property type="evidence" value="ECO:0007669"/>
    <property type="project" value="InterPro"/>
</dbReference>
<comment type="cofactor">
    <cofactor evidence="1">
        <name>pyridoxal 5'-phosphate</name>
        <dbReference type="ChEBI" id="CHEBI:597326"/>
    </cofactor>
</comment>
<dbReference type="InterPro" id="IPR015421">
    <property type="entry name" value="PyrdxlP-dep_Trfase_major"/>
</dbReference>
<dbReference type="EMBL" id="MFKF01000366">
    <property type="protein sequence ID" value="OGG45792.1"/>
    <property type="molecule type" value="Genomic_DNA"/>
</dbReference>
<evidence type="ECO:0000256" key="4">
    <source>
        <dbReference type="RuleBase" id="RU003560"/>
    </source>
</evidence>
<dbReference type="Gene3D" id="3.90.1150.10">
    <property type="entry name" value="Aspartate Aminotransferase, domain 1"/>
    <property type="match status" value="1"/>
</dbReference>
<dbReference type="Pfam" id="PF00202">
    <property type="entry name" value="Aminotran_3"/>
    <property type="match status" value="1"/>
</dbReference>
<dbReference type="AlphaFoldDB" id="A0A1F6C9U8"/>
<gene>
    <name evidence="5" type="ORF">A3F84_12400</name>
</gene>
<proteinExistence type="inferred from homology"/>
<dbReference type="SUPFAM" id="SSF53383">
    <property type="entry name" value="PLP-dependent transferases"/>
    <property type="match status" value="1"/>
</dbReference>
<dbReference type="PROSITE" id="PS00600">
    <property type="entry name" value="AA_TRANSFER_CLASS_3"/>
    <property type="match status" value="1"/>
</dbReference>
<name>A0A1F6C9U8_HANXR</name>
<evidence type="ECO:0000256" key="2">
    <source>
        <dbReference type="ARBA" id="ARBA00008954"/>
    </source>
</evidence>
<dbReference type="CDD" id="cd00610">
    <property type="entry name" value="OAT_like"/>
    <property type="match status" value="1"/>
</dbReference>
<evidence type="ECO:0000256" key="1">
    <source>
        <dbReference type="ARBA" id="ARBA00001933"/>
    </source>
</evidence>
<dbReference type="InterPro" id="IPR049704">
    <property type="entry name" value="Aminotrans_3_PPA_site"/>
</dbReference>
<dbReference type="FunFam" id="3.40.640.10:FF:000004">
    <property type="entry name" value="Acetylornithine aminotransferase"/>
    <property type="match status" value="1"/>
</dbReference>
<evidence type="ECO:0000256" key="3">
    <source>
        <dbReference type="ARBA" id="ARBA00022898"/>
    </source>
</evidence>
<sequence>MDALTARAHVFQPWATQEKEDPVPVIDRGEGCYFWDTEGRRYLDLLAQIFNVNLGYGNRRVIEAIQRQAGRLSALNPTLTSEPRIRLGELLSEVTPGDLGKAFLTNSGSEANEIAFQMARMVTGRQKILARYRSYHGTTIGTFSVGGDPRRLRSEPGVPGTVRFFDPYCYRCDYGLTFPACDLHCMRKVEQIVQFEGPESVAAIVVEPVTGANGCIVPPDGYLRGLREICDRYGILLIADEVIDGFGRTGRWFAVDHWGVVPDILVVAKGITSGYVPLGAAIVRPHIADYFERRYLPLGCTYTGHPLACAAAVAAISEYRDRDLPARAAQMGGYLMAGLRTLQEGHPLVGDVRGLGLLACLELVKDRATREPLVPWNSSDPLPSRIKRRFLERGLFAYVRWNMIFLSPPLIISEAEIDEGLAILDEVLGEVEAGKV</sequence>
<protein>
    <recommendedName>
        <fullName evidence="7">Aminotransferase class III</fullName>
    </recommendedName>
</protein>